<comment type="subcellular location">
    <subcellularLocation>
        <location evidence="1 7">Cell membrane</location>
        <topology evidence="1 7">Multi-pass membrane protein</topology>
    </subcellularLocation>
</comment>
<evidence type="ECO:0000256" key="1">
    <source>
        <dbReference type="ARBA" id="ARBA00004651"/>
    </source>
</evidence>
<dbReference type="GO" id="GO:0055085">
    <property type="term" value="P:transmembrane transport"/>
    <property type="evidence" value="ECO:0007669"/>
    <property type="project" value="InterPro"/>
</dbReference>
<comment type="similarity">
    <text evidence="7">Belongs to the binding-protein-dependent transport system permease family.</text>
</comment>
<comment type="caution">
    <text evidence="9">The sequence shown here is derived from an EMBL/GenBank/DDBJ whole genome shotgun (WGS) entry which is preliminary data.</text>
</comment>
<gene>
    <name evidence="9" type="ORF">KIY12_00090</name>
</gene>
<evidence type="ECO:0000256" key="5">
    <source>
        <dbReference type="ARBA" id="ARBA00022989"/>
    </source>
</evidence>
<feature type="transmembrane region" description="Helical" evidence="7">
    <location>
        <begin position="36"/>
        <end position="60"/>
    </location>
</feature>
<keyword evidence="3" id="KW-1003">Cell membrane</keyword>
<evidence type="ECO:0000313" key="10">
    <source>
        <dbReference type="Proteomes" id="UP000750197"/>
    </source>
</evidence>
<feature type="transmembrane region" description="Helical" evidence="7">
    <location>
        <begin position="103"/>
        <end position="129"/>
    </location>
</feature>
<dbReference type="PROSITE" id="PS50928">
    <property type="entry name" value="ABC_TM1"/>
    <property type="match status" value="1"/>
</dbReference>
<dbReference type="InterPro" id="IPR000515">
    <property type="entry name" value="MetI-like"/>
</dbReference>
<dbReference type="PANTHER" id="PTHR43386">
    <property type="entry name" value="OLIGOPEPTIDE TRANSPORT SYSTEM PERMEASE PROTEIN APPC"/>
    <property type="match status" value="1"/>
</dbReference>
<dbReference type="GO" id="GO:0005886">
    <property type="term" value="C:plasma membrane"/>
    <property type="evidence" value="ECO:0007669"/>
    <property type="project" value="UniProtKB-SubCell"/>
</dbReference>
<proteinExistence type="inferred from homology"/>
<dbReference type="InterPro" id="IPR035906">
    <property type="entry name" value="MetI-like_sf"/>
</dbReference>
<keyword evidence="6 7" id="KW-0472">Membrane</keyword>
<organism evidence="9 10">
    <name type="scientific">Candidatus Sysuiplasma superficiale</name>
    <dbReference type="NCBI Taxonomy" id="2823368"/>
    <lineage>
        <taxon>Archaea</taxon>
        <taxon>Methanobacteriati</taxon>
        <taxon>Thermoplasmatota</taxon>
        <taxon>Thermoplasmata</taxon>
        <taxon>Candidatus Sysuiplasmatales</taxon>
        <taxon>Candidatus Sysuiplasmataceae</taxon>
        <taxon>Candidatus Sysuiplasma</taxon>
    </lineage>
</organism>
<dbReference type="InterPro" id="IPR050366">
    <property type="entry name" value="BP-dependent_transpt_permease"/>
</dbReference>
<dbReference type="Gene3D" id="1.10.3720.10">
    <property type="entry name" value="MetI-like"/>
    <property type="match status" value="1"/>
</dbReference>
<evidence type="ECO:0000256" key="4">
    <source>
        <dbReference type="ARBA" id="ARBA00022692"/>
    </source>
</evidence>
<evidence type="ECO:0000313" key="9">
    <source>
        <dbReference type="EMBL" id="MBX8643122.1"/>
    </source>
</evidence>
<dbReference type="Proteomes" id="UP000750197">
    <property type="component" value="Unassembled WGS sequence"/>
</dbReference>
<dbReference type="SUPFAM" id="SSF161098">
    <property type="entry name" value="MetI-like"/>
    <property type="match status" value="1"/>
</dbReference>
<feature type="transmembrane region" description="Helical" evidence="7">
    <location>
        <begin position="265"/>
        <end position="291"/>
    </location>
</feature>
<dbReference type="EMBL" id="JAHEAC010000001">
    <property type="protein sequence ID" value="MBX8643122.1"/>
    <property type="molecule type" value="Genomic_DNA"/>
</dbReference>
<evidence type="ECO:0000259" key="8">
    <source>
        <dbReference type="PROSITE" id="PS50928"/>
    </source>
</evidence>
<feature type="transmembrane region" description="Helical" evidence="7">
    <location>
        <begin position="220"/>
        <end position="245"/>
    </location>
</feature>
<dbReference type="PANTHER" id="PTHR43386:SF1">
    <property type="entry name" value="D,D-DIPEPTIDE TRANSPORT SYSTEM PERMEASE PROTEIN DDPC-RELATED"/>
    <property type="match status" value="1"/>
</dbReference>
<keyword evidence="5 7" id="KW-1133">Transmembrane helix</keyword>
<feature type="transmembrane region" description="Helical" evidence="7">
    <location>
        <begin position="141"/>
        <end position="163"/>
    </location>
</feature>
<keyword evidence="2 7" id="KW-0813">Transport</keyword>
<evidence type="ECO:0000256" key="7">
    <source>
        <dbReference type="RuleBase" id="RU363032"/>
    </source>
</evidence>
<feature type="domain" description="ABC transmembrane type-1" evidence="8">
    <location>
        <begin position="103"/>
        <end position="288"/>
    </location>
</feature>
<reference evidence="9" key="1">
    <citation type="submission" date="2021-05" db="EMBL/GenBank/DDBJ databases">
        <title>Genomic insights into ecological role and evolution of a novel Thermoplasmata order Candidatus Sysuiplasmatales.</title>
        <authorList>
            <person name="Yuan Y."/>
        </authorList>
    </citation>
    <scope>NUCLEOTIDE SEQUENCE</scope>
    <source>
        <strain evidence="9">TUT19-bin139</strain>
    </source>
</reference>
<keyword evidence="4 7" id="KW-0812">Transmembrane</keyword>
<name>A0A8J8CCZ8_9ARCH</name>
<accession>A0A8J8CCZ8</accession>
<dbReference type="CDD" id="cd06261">
    <property type="entry name" value="TM_PBP2"/>
    <property type="match status" value="1"/>
</dbReference>
<feature type="transmembrane region" description="Helical" evidence="7">
    <location>
        <begin position="192"/>
        <end position="213"/>
    </location>
</feature>
<protein>
    <submittedName>
        <fullName evidence="9">ABC transporter permease</fullName>
    </submittedName>
</protein>
<evidence type="ECO:0000256" key="6">
    <source>
        <dbReference type="ARBA" id="ARBA00023136"/>
    </source>
</evidence>
<dbReference type="Pfam" id="PF00528">
    <property type="entry name" value="BPD_transp_1"/>
    <property type="match status" value="1"/>
</dbReference>
<sequence>MNRLASNVASFFGRDSRARYELSHLWYILRSNPLSIIGMALVLAYVITALAVVIFGYSILPYNPYRILAGKPLLPPSSKYFLGTDELGRDVFSRTVAATPLDLGIGLSIGLIAMFFGGTVGMISGYLGGRTDTVIMRITDIFLSFPTLILALAVAVVLGPSVIHSIEALSVVWWTAYARLARGQTLSAKNQLYVVAARAAGVSEIVIIFRHILRNIFDTLFIYLTMDIGTVILTFSTLSFLGVGVPSPIPEWGRMVFRGESYIFQAPWVALAPGLAIFLAVFAFSLFGDALRELLDPRTRKIIVR</sequence>
<dbReference type="AlphaFoldDB" id="A0A8J8CCZ8"/>
<evidence type="ECO:0000256" key="2">
    <source>
        <dbReference type="ARBA" id="ARBA00022448"/>
    </source>
</evidence>
<evidence type="ECO:0000256" key="3">
    <source>
        <dbReference type="ARBA" id="ARBA00022475"/>
    </source>
</evidence>